<accession>A0A8S1HJF6</accession>
<dbReference type="InterPro" id="IPR013783">
    <property type="entry name" value="Ig-like_fold"/>
</dbReference>
<dbReference type="EMBL" id="CAJGYM010000078">
    <property type="protein sequence ID" value="CAD6196753.1"/>
    <property type="molecule type" value="Genomic_DNA"/>
</dbReference>
<evidence type="ECO:0000259" key="3">
    <source>
        <dbReference type="PROSITE" id="PS50026"/>
    </source>
</evidence>
<feature type="disulfide bond" evidence="1">
    <location>
        <begin position="141"/>
        <end position="150"/>
    </location>
</feature>
<protein>
    <recommendedName>
        <fullName evidence="7">EGF-like domain-containing protein</fullName>
    </recommendedName>
</protein>
<dbReference type="Gene3D" id="2.60.40.10">
    <property type="entry name" value="Immunoglobulins"/>
    <property type="match status" value="1"/>
</dbReference>
<keyword evidence="2" id="KW-0472">Membrane</keyword>
<comment type="caution">
    <text evidence="5">The sequence shown here is derived from an EMBL/GenBank/DDBJ whole genome shotgun (WGS) entry which is preliminary data.</text>
</comment>
<keyword evidence="2" id="KW-0812">Transmembrane</keyword>
<feature type="domain" description="EGF-like" evidence="3">
    <location>
        <begin position="113"/>
        <end position="151"/>
    </location>
</feature>
<dbReference type="Gene3D" id="2.10.25.10">
    <property type="entry name" value="Laminin"/>
    <property type="match status" value="1"/>
</dbReference>
<gene>
    <name evidence="5" type="ORF">CAUJ_LOCUS12665</name>
</gene>
<dbReference type="Proteomes" id="UP000835052">
    <property type="component" value="Unassembled WGS sequence"/>
</dbReference>
<dbReference type="PROSITE" id="PS00022">
    <property type="entry name" value="EGF_1"/>
    <property type="match status" value="1"/>
</dbReference>
<dbReference type="OrthoDB" id="19903at2759"/>
<keyword evidence="1" id="KW-1015">Disulfide bond</keyword>
<feature type="domain" description="Ig-like" evidence="4">
    <location>
        <begin position="23"/>
        <end position="102"/>
    </location>
</feature>
<feature type="transmembrane region" description="Helical" evidence="2">
    <location>
        <begin position="172"/>
        <end position="196"/>
    </location>
</feature>
<dbReference type="InterPro" id="IPR000742">
    <property type="entry name" value="EGF"/>
</dbReference>
<evidence type="ECO:0000259" key="4">
    <source>
        <dbReference type="PROSITE" id="PS50835"/>
    </source>
</evidence>
<dbReference type="AlphaFoldDB" id="A0A8S1HJF6"/>
<proteinExistence type="predicted"/>
<dbReference type="PROSITE" id="PS50026">
    <property type="entry name" value="EGF_3"/>
    <property type="match status" value="1"/>
</dbReference>
<comment type="caution">
    <text evidence="1">Lacks conserved residue(s) required for the propagation of feature annotation.</text>
</comment>
<name>A0A8S1HJF6_9PELO</name>
<keyword evidence="1" id="KW-0245">EGF-like domain</keyword>
<evidence type="ECO:0000256" key="2">
    <source>
        <dbReference type="SAM" id="Phobius"/>
    </source>
</evidence>
<dbReference type="InterPro" id="IPR007110">
    <property type="entry name" value="Ig-like_dom"/>
</dbReference>
<organism evidence="5 6">
    <name type="scientific">Caenorhabditis auriculariae</name>
    <dbReference type="NCBI Taxonomy" id="2777116"/>
    <lineage>
        <taxon>Eukaryota</taxon>
        <taxon>Metazoa</taxon>
        <taxon>Ecdysozoa</taxon>
        <taxon>Nematoda</taxon>
        <taxon>Chromadorea</taxon>
        <taxon>Rhabditida</taxon>
        <taxon>Rhabditina</taxon>
        <taxon>Rhabditomorpha</taxon>
        <taxon>Rhabditoidea</taxon>
        <taxon>Rhabditidae</taxon>
        <taxon>Peloderinae</taxon>
        <taxon>Caenorhabditis</taxon>
    </lineage>
</organism>
<dbReference type="SUPFAM" id="SSF57196">
    <property type="entry name" value="EGF/Laminin"/>
    <property type="match status" value="1"/>
</dbReference>
<sequence>MTTAELRPTYEITINKADGPRPPTKAVTEINKGASFSLKCSASKDFEVESLTLLRESVEKTVTRTGSSITYEVDSYADEHSGAYECRAKLKESTTWHTPQIRLHKPRVSVMNHLKRCDVSDTYCGEHGTCFLDNGRKLCECHGDYNGERCDSVLMTAFEGMANANYIRMIKMVGGATTGVNVVFIFLAIIFGVLYLKQKKKVRKMENYFGVLPERDPLYGEYPPLESLYKDCTQNGNTKKRPPLQKNYSFDESTHYGFGKLREAFHKAKLGKSDTKLLDRGGGTV</sequence>
<keyword evidence="6" id="KW-1185">Reference proteome</keyword>
<evidence type="ECO:0000313" key="5">
    <source>
        <dbReference type="EMBL" id="CAD6196753.1"/>
    </source>
</evidence>
<dbReference type="PROSITE" id="PS50835">
    <property type="entry name" value="IG_LIKE"/>
    <property type="match status" value="1"/>
</dbReference>
<evidence type="ECO:0008006" key="7">
    <source>
        <dbReference type="Google" id="ProtNLM"/>
    </source>
</evidence>
<evidence type="ECO:0000313" key="6">
    <source>
        <dbReference type="Proteomes" id="UP000835052"/>
    </source>
</evidence>
<keyword evidence="2" id="KW-1133">Transmembrane helix</keyword>
<reference evidence="5" key="1">
    <citation type="submission" date="2020-10" db="EMBL/GenBank/DDBJ databases">
        <authorList>
            <person name="Kikuchi T."/>
        </authorList>
    </citation>
    <scope>NUCLEOTIDE SEQUENCE</scope>
    <source>
        <strain evidence="5">NKZ352</strain>
    </source>
</reference>
<evidence type="ECO:0000256" key="1">
    <source>
        <dbReference type="PROSITE-ProRule" id="PRU00076"/>
    </source>
</evidence>